<dbReference type="EMBL" id="JBHTKZ010000049">
    <property type="protein sequence ID" value="MFD1183561.1"/>
    <property type="molecule type" value="Genomic_DNA"/>
</dbReference>
<comment type="caution">
    <text evidence="2">The sequence shown here is derived from an EMBL/GenBank/DDBJ whole genome shotgun (WGS) entry which is preliminary data.</text>
</comment>
<dbReference type="Pfam" id="PF04230">
    <property type="entry name" value="PS_pyruv_trans"/>
    <property type="match status" value="1"/>
</dbReference>
<evidence type="ECO:0000313" key="2">
    <source>
        <dbReference type="EMBL" id="MFD1183561.1"/>
    </source>
</evidence>
<keyword evidence="2" id="KW-0808">Transferase</keyword>
<dbReference type="InterPro" id="IPR007345">
    <property type="entry name" value="Polysacch_pyruvyl_Trfase"/>
</dbReference>
<dbReference type="RefSeq" id="WP_240270648.1">
    <property type="nucleotide sequence ID" value="NZ_JAKSXN010000052.1"/>
</dbReference>
<protein>
    <submittedName>
        <fullName evidence="2">Polysaccharide pyruvyl transferase CsaB</fullName>
    </submittedName>
</protein>
<reference evidence="3" key="1">
    <citation type="journal article" date="2019" name="Int. J. Syst. Evol. Microbiol.">
        <title>The Global Catalogue of Microorganisms (GCM) 10K type strain sequencing project: providing services to taxonomists for standard genome sequencing and annotation.</title>
        <authorList>
            <consortium name="The Broad Institute Genomics Platform"/>
            <consortium name="The Broad Institute Genome Sequencing Center for Infectious Disease"/>
            <person name="Wu L."/>
            <person name="Ma J."/>
        </authorList>
    </citation>
    <scope>NUCLEOTIDE SEQUENCE [LARGE SCALE GENOMIC DNA]</scope>
    <source>
        <strain evidence="3">CCUG 48216</strain>
    </source>
</reference>
<keyword evidence="3" id="KW-1185">Reference proteome</keyword>
<feature type="domain" description="Polysaccharide pyruvyl transferase" evidence="1">
    <location>
        <begin position="19"/>
        <end position="314"/>
    </location>
</feature>
<dbReference type="Proteomes" id="UP001597211">
    <property type="component" value="Unassembled WGS sequence"/>
</dbReference>
<evidence type="ECO:0000259" key="1">
    <source>
        <dbReference type="Pfam" id="PF04230"/>
    </source>
</evidence>
<evidence type="ECO:0000313" key="3">
    <source>
        <dbReference type="Proteomes" id="UP001597211"/>
    </source>
</evidence>
<dbReference type="PANTHER" id="PTHR36836">
    <property type="entry name" value="COLANIC ACID BIOSYNTHESIS PROTEIN WCAK"/>
    <property type="match status" value="1"/>
</dbReference>
<accession>A0ABW3SFG5</accession>
<name>A0ABW3SFG5_9BACL</name>
<organism evidence="2 3">
    <name type="scientific">Paenibacillus timonensis</name>
    <dbReference type="NCBI Taxonomy" id="225915"/>
    <lineage>
        <taxon>Bacteria</taxon>
        <taxon>Bacillati</taxon>
        <taxon>Bacillota</taxon>
        <taxon>Bacilli</taxon>
        <taxon>Bacillales</taxon>
        <taxon>Paenibacillaceae</taxon>
        <taxon>Paenibacillus</taxon>
    </lineage>
</organism>
<sequence length="381" mass="41781">MVATTAKTLVLSGYYGFRNSGDEAVLQSILLALEEEGLTTGVDIKPIVLSIDPEWTSRTYGVESVHRMKLGEVRKAIKSSDGLISGGGSLLQDATGIKSIPYYLGVIKLAQWLGKPTFVYAQGIGPVNRKLFRPLIASVFRRCDYISVRDTESANLLRDMGLRGKDAVQVVPDPVMGLALWDHVAASEGNGGVSGESASDLPVVGVSVRFWNEARTELTQLAEGLSLLCRRKPVHIRFLPFHFPGDDEASRFVMERLGNVAERGCTVSIAPETEHPQDMLREVSRCSLLVGMRLHSLIYAASQNVPLLGISYDPKIDHFLGRIGSVPVGTAEELDPRILAAEGERLLQEAGTWRKSHAAQIAELKREARVPARRIVEFLRK</sequence>
<dbReference type="PANTHER" id="PTHR36836:SF1">
    <property type="entry name" value="COLANIC ACID BIOSYNTHESIS PROTEIN WCAK"/>
    <property type="match status" value="1"/>
</dbReference>
<dbReference type="NCBIfam" id="TIGR03609">
    <property type="entry name" value="S_layer_CsaB"/>
    <property type="match status" value="1"/>
</dbReference>
<dbReference type="InterPro" id="IPR019896">
    <property type="entry name" value="Polysacch_pyruvyl_Trfase_CsaB"/>
</dbReference>
<dbReference type="GO" id="GO:0016740">
    <property type="term" value="F:transferase activity"/>
    <property type="evidence" value="ECO:0007669"/>
    <property type="project" value="UniProtKB-KW"/>
</dbReference>
<gene>
    <name evidence="2" type="primary">csaB</name>
    <name evidence="2" type="ORF">ACFQ2Z_19645</name>
</gene>
<proteinExistence type="predicted"/>